<name>A0ABQ2VY02_9ACTN</name>
<feature type="compositionally biased region" description="Polar residues" evidence="1">
    <location>
        <begin position="79"/>
        <end position="94"/>
    </location>
</feature>
<evidence type="ECO:0008006" key="4">
    <source>
        <dbReference type="Google" id="ProtNLM"/>
    </source>
</evidence>
<organism evidence="2 3">
    <name type="scientific">Streptomyces gelaticus</name>
    <dbReference type="NCBI Taxonomy" id="285446"/>
    <lineage>
        <taxon>Bacteria</taxon>
        <taxon>Bacillati</taxon>
        <taxon>Actinomycetota</taxon>
        <taxon>Actinomycetes</taxon>
        <taxon>Kitasatosporales</taxon>
        <taxon>Streptomycetaceae</taxon>
        <taxon>Streptomyces</taxon>
    </lineage>
</organism>
<dbReference type="Proteomes" id="UP000660675">
    <property type="component" value="Unassembled WGS sequence"/>
</dbReference>
<keyword evidence="3" id="KW-1185">Reference proteome</keyword>
<accession>A0ABQ2VY02</accession>
<feature type="region of interest" description="Disordered" evidence="1">
    <location>
        <begin position="60"/>
        <end position="94"/>
    </location>
</feature>
<reference evidence="3" key="1">
    <citation type="journal article" date="2019" name="Int. J. Syst. Evol. Microbiol.">
        <title>The Global Catalogue of Microorganisms (GCM) 10K type strain sequencing project: providing services to taxonomists for standard genome sequencing and annotation.</title>
        <authorList>
            <consortium name="The Broad Institute Genomics Platform"/>
            <consortium name="The Broad Institute Genome Sequencing Center for Infectious Disease"/>
            <person name="Wu L."/>
            <person name="Ma J."/>
        </authorList>
    </citation>
    <scope>NUCLEOTIDE SEQUENCE [LARGE SCALE GENOMIC DNA]</scope>
    <source>
        <strain evidence="3">JCM 4376</strain>
    </source>
</reference>
<proteinExistence type="predicted"/>
<feature type="region of interest" description="Disordered" evidence="1">
    <location>
        <begin position="1"/>
        <end position="21"/>
    </location>
</feature>
<evidence type="ECO:0000313" key="2">
    <source>
        <dbReference type="EMBL" id="GGV80379.1"/>
    </source>
</evidence>
<evidence type="ECO:0000256" key="1">
    <source>
        <dbReference type="SAM" id="MobiDB-lite"/>
    </source>
</evidence>
<sequence>MAGPNPVDRGKKGSKPQVLSETQEIPLAVAVSVANTHDSLALKLLVRGVPAVRSRNTVPVTAAPSNSVRARRVAPPNTSPGCVSADSSRASHGP</sequence>
<evidence type="ECO:0000313" key="3">
    <source>
        <dbReference type="Proteomes" id="UP000660675"/>
    </source>
</evidence>
<dbReference type="EMBL" id="BMTF01000005">
    <property type="protein sequence ID" value="GGV80379.1"/>
    <property type="molecule type" value="Genomic_DNA"/>
</dbReference>
<gene>
    <name evidence="2" type="ORF">GCM10015535_18320</name>
</gene>
<comment type="caution">
    <text evidence="2">The sequence shown here is derived from an EMBL/GenBank/DDBJ whole genome shotgun (WGS) entry which is preliminary data.</text>
</comment>
<protein>
    <recommendedName>
        <fullName evidence="4">Transposase IS701-like DDE domain-containing protein</fullName>
    </recommendedName>
</protein>